<keyword evidence="14" id="KW-0333">Golgi apparatus</keyword>
<feature type="domain" description="Homeobox" evidence="24">
    <location>
        <begin position="274"/>
        <end position="318"/>
    </location>
</feature>
<dbReference type="InterPro" id="IPR017970">
    <property type="entry name" value="Homeobox_CS"/>
</dbReference>
<dbReference type="InterPro" id="IPR040250">
    <property type="entry name" value="Nucleobindin"/>
</dbReference>
<dbReference type="PROSITE" id="PS50071">
    <property type="entry name" value="HOMEOBOX_2"/>
    <property type="match status" value="1"/>
</dbReference>
<proteinExistence type="inferred from homology"/>
<dbReference type="CDD" id="cd00086">
    <property type="entry name" value="homeodomain"/>
    <property type="match status" value="1"/>
</dbReference>
<evidence type="ECO:0000256" key="10">
    <source>
        <dbReference type="ARBA" id="ARBA00022553"/>
    </source>
</evidence>
<feature type="chain" id="PRO_5034352240" evidence="23">
    <location>
        <begin position="24"/>
        <end position="454"/>
    </location>
</feature>
<feature type="compositionally biased region" description="Basic and acidic residues" evidence="22">
    <location>
        <begin position="184"/>
        <end position="212"/>
    </location>
</feature>
<keyword evidence="8" id="KW-0963">Cytoplasm</keyword>
<dbReference type="PROSITE" id="PS50222">
    <property type="entry name" value="EF_HAND_2"/>
    <property type="match status" value="1"/>
</dbReference>
<feature type="domain" description="OAR" evidence="26">
    <location>
        <begin position="434"/>
        <end position="447"/>
    </location>
</feature>
<evidence type="ECO:0000256" key="2">
    <source>
        <dbReference type="ARBA" id="ARBA00004370"/>
    </source>
</evidence>
<dbReference type="GO" id="GO:0005085">
    <property type="term" value="F:guanyl-nucleotide exchange factor activity"/>
    <property type="evidence" value="ECO:0007669"/>
    <property type="project" value="UniProtKB-KW"/>
</dbReference>
<keyword evidence="10" id="KW-0597">Phosphoprotein</keyword>
<evidence type="ECO:0000259" key="24">
    <source>
        <dbReference type="PROSITE" id="PS50071"/>
    </source>
</evidence>
<reference evidence="27" key="1">
    <citation type="submission" date="2025-08" db="UniProtKB">
        <authorList>
            <consortium name="Ensembl"/>
        </authorList>
    </citation>
    <scope>IDENTIFICATION</scope>
</reference>
<reference evidence="27" key="2">
    <citation type="submission" date="2025-09" db="UniProtKB">
        <authorList>
            <consortium name="Ensembl"/>
        </authorList>
    </citation>
    <scope>IDENTIFICATION</scope>
</reference>
<evidence type="ECO:0000256" key="22">
    <source>
        <dbReference type="SAM" id="MobiDB-lite"/>
    </source>
</evidence>
<dbReference type="InterPro" id="IPR001356">
    <property type="entry name" value="HD"/>
</dbReference>
<comment type="subcellular location">
    <subcellularLocation>
        <location evidence="3">Cytoplasm</location>
    </subcellularLocation>
    <subcellularLocation>
        <location evidence="4">Golgi apparatus</location>
    </subcellularLocation>
    <subcellularLocation>
        <location evidence="2">Membrane</location>
    </subcellularLocation>
    <subcellularLocation>
        <location evidence="1 19 20">Nucleus</location>
    </subcellularLocation>
    <subcellularLocation>
        <location evidence="5">Secreted</location>
    </subcellularLocation>
</comment>
<evidence type="ECO:0000256" key="18">
    <source>
        <dbReference type="ARBA" id="ARBA00023242"/>
    </source>
</evidence>
<dbReference type="InterPro" id="IPR002048">
    <property type="entry name" value="EF_hand_dom"/>
</dbReference>
<evidence type="ECO:0000256" key="5">
    <source>
        <dbReference type="ARBA" id="ARBA00004613"/>
    </source>
</evidence>
<keyword evidence="16" id="KW-0472">Membrane</keyword>
<dbReference type="GO" id="GO:0003677">
    <property type="term" value="F:DNA binding"/>
    <property type="evidence" value="ECO:0007669"/>
    <property type="project" value="UniProtKB-UniRule"/>
</dbReference>
<accession>A0A8C7M537</accession>
<keyword evidence="9" id="KW-0964">Secreted</keyword>
<keyword evidence="21" id="KW-0175">Coiled coil</keyword>
<dbReference type="SMART" id="SM00389">
    <property type="entry name" value="HOX"/>
    <property type="match status" value="1"/>
</dbReference>
<evidence type="ECO:0000256" key="23">
    <source>
        <dbReference type="SAM" id="SignalP"/>
    </source>
</evidence>
<dbReference type="GO" id="GO:0005793">
    <property type="term" value="C:endoplasmic reticulum-Golgi intermediate compartment"/>
    <property type="evidence" value="ECO:0007669"/>
    <property type="project" value="TreeGrafter"/>
</dbReference>
<feature type="region of interest" description="Disordered" evidence="22">
    <location>
        <begin position="184"/>
        <end position="226"/>
    </location>
</feature>
<evidence type="ECO:0000256" key="6">
    <source>
        <dbReference type="ARBA" id="ARBA00008063"/>
    </source>
</evidence>
<keyword evidence="13" id="KW-0677">Repeat</keyword>
<feature type="DNA-binding region" description="Homeobox" evidence="19">
    <location>
        <begin position="276"/>
        <end position="319"/>
    </location>
</feature>
<evidence type="ECO:0000256" key="1">
    <source>
        <dbReference type="ARBA" id="ARBA00004123"/>
    </source>
</evidence>
<feature type="domain" description="EF-hand" evidence="25">
    <location>
        <begin position="242"/>
        <end position="277"/>
    </location>
</feature>
<evidence type="ECO:0000256" key="19">
    <source>
        <dbReference type="PROSITE-ProRule" id="PRU00108"/>
    </source>
</evidence>
<keyword evidence="7" id="KW-0217">Developmental protein</keyword>
<keyword evidence="28" id="KW-1185">Reference proteome</keyword>
<evidence type="ECO:0000256" key="9">
    <source>
        <dbReference type="ARBA" id="ARBA00022525"/>
    </source>
</evidence>
<dbReference type="AlphaFoldDB" id="A0A8C7M537"/>
<evidence type="ECO:0000256" key="8">
    <source>
        <dbReference type="ARBA" id="ARBA00022490"/>
    </source>
</evidence>
<dbReference type="InterPro" id="IPR009057">
    <property type="entry name" value="Homeodomain-like_sf"/>
</dbReference>
<keyword evidence="18 19" id="KW-0539">Nucleus</keyword>
<evidence type="ECO:0000256" key="20">
    <source>
        <dbReference type="RuleBase" id="RU000682"/>
    </source>
</evidence>
<dbReference type="Gene3D" id="1.10.10.60">
    <property type="entry name" value="Homeodomain-like"/>
    <property type="match status" value="1"/>
</dbReference>
<sequence>MSWRQIFHTSCVVLLVQLLCLEAVPISLEKTKVNQPEDKASEPSPSVDTGLHYDRYLREVIDFLEKDQHFREKLHNTDMEDIKMGKLAKELDFVSHHVRTQLDELKRQEVSRLRTLIKAKQDIEGGNDMAVDHQALLQQFEYLNRMNPHTFEVEDLDRLIKSATNDLENYDKERHEEFKKYEMTEDHERREHLKTLDDGGRKKEEEHYEEMKKKHADHPKVNHPGSQNQFKEVWEEADGLDPEDFDPKTFFKLHDSNGDGFFDEQELEALFTKELEKVFQKTHYPDVYAREQLALRTDLTEARVQVWFQNRRAKWRKRERFGQMQQVRTHFSTAYELPLLARPENYAQIQNPSWIGGGSGASPVPGCVVPCDSVTSCMTPHPHSGSGVSDFLGVPNPGGHMGQTHMGSLFGGPGMVSGINGYDLNSMDPDRKSSSIAALRMKAKEHSAAISWAT</sequence>
<dbReference type="SUPFAM" id="SSF47473">
    <property type="entry name" value="EF-hand"/>
    <property type="match status" value="1"/>
</dbReference>
<dbReference type="PANTHER" id="PTHR19237:SF22">
    <property type="entry name" value="NUCLEOBINDIN-2"/>
    <property type="match status" value="1"/>
</dbReference>
<gene>
    <name evidence="27" type="primary">LOC109873167</name>
</gene>
<evidence type="ECO:0000313" key="27">
    <source>
        <dbReference type="Ensembl" id="ENSOKIP00005030364.1"/>
    </source>
</evidence>
<keyword evidence="11" id="KW-0344">Guanine-nucleotide releasing factor</keyword>
<dbReference type="GO" id="GO:0005634">
    <property type="term" value="C:nucleus"/>
    <property type="evidence" value="ECO:0007669"/>
    <property type="project" value="UniProtKB-SubCell"/>
</dbReference>
<name>A0A8C7M537_ONCKI</name>
<dbReference type="PROSITE" id="PS00027">
    <property type="entry name" value="HOMEOBOX_1"/>
    <property type="match status" value="1"/>
</dbReference>
<dbReference type="InterPro" id="IPR011992">
    <property type="entry name" value="EF-hand-dom_pair"/>
</dbReference>
<dbReference type="GO" id="GO:0000981">
    <property type="term" value="F:DNA-binding transcription factor activity, RNA polymerase II-specific"/>
    <property type="evidence" value="ECO:0007669"/>
    <property type="project" value="InterPro"/>
</dbReference>
<keyword evidence="17 19" id="KW-0371">Homeobox</keyword>
<dbReference type="GeneTree" id="ENSGT00390000001927"/>
<evidence type="ECO:0000256" key="14">
    <source>
        <dbReference type="ARBA" id="ARBA00023034"/>
    </source>
</evidence>
<evidence type="ECO:0000256" key="7">
    <source>
        <dbReference type="ARBA" id="ARBA00022473"/>
    </source>
</evidence>
<keyword evidence="15 19" id="KW-0238">DNA-binding</keyword>
<evidence type="ECO:0000256" key="16">
    <source>
        <dbReference type="ARBA" id="ARBA00023136"/>
    </source>
</evidence>
<evidence type="ECO:0000256" key="15">
    <source>
        <dbReference type="ARBA" id="ARBA00023125"/>
    </source>
</evidence>
<dbReference type="PANTHER" id="PTHR19237">
    <property type="entry name" value="NUCLEOBINDIN"/>
    <property type="match status" value="1"/>
</dbReference>
<evidence type="ECO:0000259" key="26">
    <source>
        <dbReference type="PROSITE" id="PS50803"/>
    </source>
</evidence>
<dbReference type="Pfam" id="PF03826">
    <property type="entry name" value="OAR"/>
    <property type="match status" value="1"/>
</dbReference>
<dbReference type="Ensembl" id="ENSOKIT00005032098.1">
    <property type="protein sequence ID" value="ENSOKIP00005030364.1"/>
    <property type="gene ID" value="ENSOKIG00005012961.1"/>
</dbReference>
<evidence type="ECO:0000256" key="3">
    <source>
        <dbReference type="ARBA" id="ARBA00004496"/>
    </source>
</evidence>
<dbReference type="GO" id="GO:0005509">
    <property type="term" value="F:calcium ion binding"/>
    <property type="evidence" value="ECO:0007669"/>
    <property type="project" value="InterPro"/>
</dbReference>
<dbReference type="InterPro" id="IPR003654">
    <property type="entry name" value="OAR_dom"/>
</dbReference>
<evidence type="ECO:0000256" key="12">
    <source>
        <dbReference type="ARBA" id="ARBA00022729"/>
    </source>
</evidence>
<evidence type="ECO:0000256" key="4">
    <source>
        <dbReference type="ARBA" id="ARBA00004555"/>
    </source>
</evidence>
<evidence type="ECO:0000259" key="25">
    <source>
        <dbReference type="PROSITE" id="PS50222"/>
    </source>
</evidence>
<organism evidence="27 28">
    <name type="scientific">Oncorhynchus kisutch</name>
    <name type="common">Coho salmon</name>
    <name type="synonym">Salmo kisutch</name>
    <dbReference type="NCBI Taxonomy" id="8019"/>
    <lineage>
        <taxon>Eukaryota</taxon>
        <taxon>Metazoa</taxon>
        <taxon>Chordata</taxon>
        <taxon>Craniata</taxon>
        <taxon>Vertebrata</taxon>
        <taxon>Euteleostomi</taxon>
        <taxon>Actinopterygii</taxon>
        <taxon>Neopterygii</taxon>
        <taxon>Teleostei</taxon>
        <taxon>Protacanthopterygii</taxon>
        <taxon>Salmoniformes</taxon>
        <taxon>Salmonidae</taxon>
        <taxon>Salmoninae</taxon>
        <taxon>Oncorhynchus</taxon>
    </lineage>
</organism>
<evidence type="ECO:0000256" key="21">
    <source>
        <dbReference type="SAM" id="Coils"/>
    </source>
</evidence>
<dbReference type="PROSITE" id="PS50803">
    <property type="entry name" value="OAR"/>
    <property type="match status" value="1"/>
</dbReference>
<evidence type="ECO:0000256" key="11">
    <source>
        <dbReference type="ARBA" id="ARBA00022658"/>
    </source>
</evidence>
<dbReference type="Pfam" id="PF25434">
    <property type="entry name" value="NUCB1_N"/>
    <property type="match status" value="1"/>
</dbReference>
<feature type="coiled-coil region" evidence="21">
    <location>
        <begin position="153"/>
        <end position="180"/>
    </location>
</feature>
<dbReference type="SUPFAM" id="SSF46689">
    <property type="entry name" value="Homeodomain-like"/>
    <property type="match status" value="1"/>
</dbReference>
<feature type="signal peptide" evidence="23">
    <location>
        <begin position="1"/>
        <end position="23"/>
    </location>
</feature>
<dbReference type="Pfam" id="PF00046">
    <property type="entry name" value="Homeodomain"/>
    <property type="match status" value="1"/>
</dbReference>
<dbReference type="InterPro" id="IPR057576">
    <property type="entry name" value="NUCB1_N"/>
</dbReference>
<evidence type="ECO:0000313" key="28">
    <source>
        <dbReference type="Proteomes" id="UP000694557"/>
    </source>
</evidence>
<evidence type="ECO:0000256" key="17">
    <source>
        <dbReference type="ARBA" id="ARBA00023155"/>
    </source>
</evidence>
<keyword evidence="12 23" id="KW-0732">Signal</keyword>
<dbReference type="FunFam" id="1.10.10.60:FF:000679">
    <property type="entry name" value="Homeobox protein aristaless"/>
    <property type="match status" value="1"/>
</dbReference>
<dbReference type="GO" id="GO:0016020">
    <property type="term" value="C:membrane"/>
    <property type="evidence" value="ECO:0007669"/>
    <property type="project" value="UniProtKB-SubCell"/>
</dbReference>
<dbReference type="Proteomes" id="UP000694557">
    <property type="component" value="Unassembled WGS sequence"/>
</dbReference>
<evidence type="ECO:0000256" key="13">
    <source>
        <dbReference type="ARBA" id="ARBA00022737"/>
    </source>
</evidence>
<comment type="similarity">
    <text evidence="6">Belongs to the nucleobindin family.</text>
</comment>
<dbReference type="GO" id="GO:0005794">
    <property type="term" value="C:Golgi apparatus"/>
    <property type="evidence" value="ECO:0007669"/>
    <property type="project" value="UniProtKB-SubCell"/>
</dbReference>
<protein>
    <submittedName>
        <fullName evidence="27">Nucleobindin 2a</fullName>
    </submittedName>
</protein>
<dbReference type="GO" id="GO:0070062">
    <property type="term" value="C:extracellular exosome"/>
    <property type="evidence" value="ECO:0007669"/>
    <property type="project" value="TreeGrafter"/>
</dbReference>